<comment type="caution">
    <text evidence="11">The sequence shown here is derived from an EMBL/GenBank/DDBJ whole genome shotgun (WGS) entry which is preliminary data.</text>
</comment>
<feature type="compositionally biased region" description="Basic and acidic residues" evidence="8">
    <location>
        <begin position="1710"/>
        <end position="1720"/>
    </location>
</feature>
<evidence type="ECO:0000256" key="1">
    <source>
        <dbReference type="ARBA" id="ARBA00004123"/>
    </source>
</evidence>
<sequence>MSVRNSEVETNGWTTFDVPNQFEDLQKQLATGSYYVQNVLDLADINTRLQNISRIREPKELLEMFPFFYSIAIHFDKVAITGRSQAVEILLRLTASEMSEAQRRIHIGLSADDRRFHLNIVKMLSCLLAEYIIRFDNDQTNKSSDFDMPAPKKGKKVKEAESGGKSSLTSDALRDKCLKGLCDILRSHIKPLWDSSIIDEQFVKSVTKPCYHLLRRQDIAKNPIVKENLPLILTIMINKFEHAREASIQFIQAVKLYDSNSSLLITVLNSLLIDYQDTSLAIELLKEICETNFVAAQADNASAKTMATFIIDMARLDPHIIRTHIDQITDLLTAESHHIRVAALTALCSVIEKLLSSDDLDDGQRKMRDDLLQILREHVSDVTAFVRQHCLQLWTLLVQQKKVPVRQYIRAFELGLDRLRDSACAVRKDAVTLVMHMVLNNPYFVVDSTRSQFEERQSDAEAKLAELHGELEKLNKITKEQKITKEKQIDSDDDEEDSGAEDKSIDEDDEMKVDKNQEKENPSNEDQSLQDTLDRVKIEEQIMRIEEIVTLFKDGLRFMDLIEQANRHVVNLFNSPTLADCKQAVDFFVNLRHYRLVLPNIEQSLRLMFSLIWSIDKSICEAITQAFVKIYFDVAPTVPVAHVPLHQARAIIRALKGATFSEELCFEEILKQLIKGKKISTEAITEALWKFYKAPPDDNTDVIAGKILTFIVGNEVNTKLNDITDLIQAKEKNRRFVHISCLLLQLAATPKKMENGVRPKQFRLPKTHRLFEILGNIIVSTFHDVSDRQWTPMMESAFDVIFKLADGPIKHIENIIKKLAVKTGVKLGGLFKIPTASQSQPVFIEPMDFENAGNDSSQNQLSQQQQHHHHSQTNSNSALMLVRFLNCLGKAAVGIVYYVDCTVKDELFRRKEAKQSAGTNKKSQQKPRKSAKKRTKRKTPDEDDENQSTSINDTTTTSSNQTFNTTTNQTIDDEQDDEMCQVFGGAEAEDPVDNEISLYIQSLCEKNSLLMQYKNILEQILLHPNDYREEALQLSATICLCKFMLLSVELCETHAKMLFDLLKNSTFESVRVAIMVLMNDFYLKYPLAFAAYSNDVYGCLRDRSDNVRLAALKTISNLILKEMVKVTFAAYSNDVYGCLRDRSDNVRLAALKTISNLILKEMVKPKGQISEIALCIIDKHPQIATLATSFFSELAKRQHGEALFNILPDIFSNLVGGGLDKERELNEEDFKCIMEFLFKYVSKEKQTESLSEKLCQRFHLADNNPRLWRDLAYIMSKLTYNERALKGLLDHYNYYADKLVEDAVYESFLMIVNNAKKLLGNKPDLKVVLDELSIRIDQARSSSGILVAVQQAQQKTKQQPKIPRAGGTKKGKQAAPSRSKTKAAQSDDDDDDGSKENSDDDENDFKQPTKKEPKIPTTTRSKRGAAKLYFSLFPAAYSNDVYGCLRDRSDNVRLAALKTISNLILKEMVKPKGQISEIALCIIDKHPQIATLATSFFSELAKRQHGEALFNILPDIFSNLVGGGLDKERELNEEDFKCIMEFLFKYVSKEKQTESLSEKLCQRFHLADNNPRLWRDLAYIMSKLTYNERALKGLLDHYNYYADKLVEDAVYESFLMIVNNAKKLLGNKPDLKVVLDELSIRIDQARSSSGILVAVQQAQQKTKQQPKIPRAGGAKKGKQAAPSRSKTKAAQSDDDDGDDSKENSDDDENDFKQPTKKEAKIPTTTRSKRGAAVTARKKAAVVASDSDEDDD</sequence>
<feature type="compositionally biased region" description="Acidic residues" evidence="8">
    <location>
        <begin position="1386"/>
        <end position="1403"/>
    </location>
</feature>
<keyword evidence="7" id="KW-0175">Coiled coil</keyword>
<feature type="compositionally biased region" description="Low complexity" evidence="8">
    <location>
        <begin position="854"/>
        <end position="865"/>
    </location>
</feature>
<dbReference type="GO" id="GO:0007076">
    <property type="term" value="P:mitotic chromosome condensation"/>
    <property type="evidence" value="ECO:0007669"/>
    <property type="project" value="InterPro"/>
</dbReference>
<dbReference type="PANTHER" id="PTHR14222">
    <property type="entry name" value="CONDENSIN"/>
    <property type="match status" value="1"/>
</dbReference>
<feature type="compositionally biased region" description="Low complexity" evidence="8">
    <location>
        <begin position="1730"/>
        <end position="1744"/>
    </location>
</feature>
<dbReference type="GO" id="GO:0042393">
    <property type="term" value="F:histone binding"/>
    <property type="evidence" value="ECO:0007669"/>
    <property type="project" value="TreeGrafter"/>
</dbReference>
<feature type="compositionally biased region" description="Acidic residues" evidence="8">
    <location>
        <begin position="1692"/>
        <end position="1709"/>
    </location>
</feature>
<feature type="region of interest" description="Disordered" evidence="8">
    <location>
        <begin position="143"/>
        <end position="169"/>
    </location>
</feature>
<feature type="domain" description="Condensin complex subunit 1 N-terminal" evidence="10">
    <location>
        <begin position="83"/>
        <end position="244"/>
    </location>
</feature>
<dbReference type="GO" id="GO:0010032">
    <property type="term" value="P:meiotic chromosome condensation"/>
    <property type="evidence" value="ECO:0007669"/>
    <property type="project" value="TreeGrafter"/>
</dbReference>
<gene>
    <name evidence="11" type="ORF">JYZ213_LOCUS36637</name>
</gene>
<dbReference type="InterPro" id="IPR024324">
    <property type="entry name" value="Condensin_cplx_su1_N"/>
</dbReference>
<dbReference type="GO" id="GO:0000779">
    <property type="term" value="C:condensed chromosome, centromeric region"/>
    <property type="evidence" value="ECO:0007669"/>
    <property type="project" value="TreeGrafter"/>
</dbReference>
<evidence type="ECO:0000256" key="8">
    <source>
        <dbReference type="SAM" id="MobiDB-lite"/>
    </source>
</evidence>
<dbReference type="InterPro" id="IPR032682">
    <property type="entry name" value="Cnd1_C"/>
</dbReference>
<feature type="compositionally biased region" description="Low complexity" evidence="8">
    <location>
        <begin position="947"/>
        <end position="970"/>
    </location>
</feature>
<evidence type="ECO:0000256" key="2">
    <source>
        <dbReference type="ARBA" id="ARBA00022618"/>
    </source>
</evidence>
<keyword evidence="3" id="KW-0498">Mitosis</keyword>
<feature type="compositionally biased region" description="Basic residues" evidence="8">
    <location>
        <begin position="923"/>
        <end position="937"/>
    </location>
</feature>
<evidence type="ECO:0000313" key="11">
    <source>
        <dbReference type="EMBL" id="CAF1380517.1"/>
    </source>
</evidence>
<evidence type="ECO:0000256" key="7">
    <source>
        <dbReference type="SAM" id="Coils"/>
    </source>
</evidence>
<evidence type="ECO:0000256" key="4">
    <source>
        <dbReference type="ARBA" id="ARBA00023067"/>
    </source>
</evidence>
<evidence type="ECO:0000256" key="3">
    <source>
        <dbReference type="ARBA" id="ARBA00022776"/>
    </source>
</evidence>
<dbReference type="EMBL" id="CAJNOG010000904">
    <property type="protein sequence ID" value="CAF1380517.1"/>
    <property type="molecule type" value="Genomic_DNA"/>
</dbReference>
<evidence type="ECO:0000313" key="12">
    <source>
        <dbReference type="Proteomes" id="UP000663845"/>
    </source>
</evidence>
<feature type="region of interest" description="Disordered" evidence="8">
    <location>
        <begin position="848"/>
        <end position="874"/>
    </location>
</feature>
<evidence type="ECO:0000256" key="5">
    <source>
        <dbReference type="ARBA" id="ARBA00023242"/>
    </source>
</evidence>
<name>A0A815JP74_9BILA</name>
<keyword evidence="4" id="KW-0226">DNA condensation</keyword>
<dbReference type="PANTHER" id="PTHR14222:SF2">
    <property type="entry name" value="CONDENSIN COMPLEX SUBUNIT 1"/>
    <property type="match status" value="1"/>
</dbReference>
<protein>
    <recommendedName>
        <fullName evidence="13">Condensin complex subunit 1</fullName>
    </recommendedName>
</protein>
<keyword evidence="6" id="KW-0131">Cell cycle</keyword>
<dbReference type="GO" id="GO:0000796">
    <property type="term" value="C:condensin complex"/>
    <property type="evidence" value="ECO:0007669"/>
    <property type="project" value="TreeGrafter"/>
</dbReference>
<dbReference type="Pfam" id="PF12717">
    <property type="entry name" value="Cnd1"/>
    <property type="match status" value="2"/>
</dbReference>
<evidence type="ECO:0000256" key="6">
    <source>
        <dbReference type="ARBA" id="ARBA00023306"/>
    </source>
</evidence>
<evidence type="ECO:0008006" key="13">
    <source>
        <dbReference type="Google" id="ProtNLM"/>
    </source>
</evidence>
<dbReference type="InterPro" id="IPR026971">
    <property type="entry name" value="CND1/NCAPD3"/>
</dbReference>
<accession>A0A815JP74</accession>
<feature type="region of interest" description="Disordered" evidence="8">
    <location>
        <begin position="1350"/>
        <end position="1420"/>
    </location>
</feature>
<dbReference type="InterPro" id="IPR011989">
    <property type="entry name" value="ARM-like"/>
</dbReference>
<organism evidence="11 12">
    <name type="scientific">Adineta steineri</name>
    <dbReference type="NCBI Taxonomy" id="433720"/>
    <lineage>
        <taxon>Eukaryota</taxon>
        <taxon>Metazoa</taxon>
        <taxon>Spiralia</taxon>
        <taxon>Gnathifera</taxon>
        <taxon>Rotifera</taxon>
        <taxon>Eurotatoria</taxon>
        <taxon>Bdelloidea</taxon>
        <taxon>Adinetida</taxon>
        <taxon>Adinetidae</taxon>
        <taxon>Adineta</taxon>
    </lineage>
</organism>
<comment type="subcellular location">
    <subcellularLocation>
        <location evidence="1">Nucleus</location>
    </subcellularLocation>
</comment>
<dbReference type="GO" id="GO:0051301">
    <property type="term" value="P:cell division"/>
    <property type="evidence" value="ECO:0007669"/>
    <property type="project" value="UniProtKB-KW"/>
</dbReference>
<feature type="region of interest" description="Disordered" evidence="8">
    <location>
        <begin position="1657"/>
        <end position="1751"/>
    </location>
</feature>
<feature type="compositionally biased region" description="Acidic residues" evidence="8">
    <location>
        <begin position="491"/>
        <end position="511"/>
    </location>
</feature>
<proteinExistence type="predicted"/>
<feature type="region of interest" description="Disordered" evidence="8">
    <location>
        <begin position="913"/>
        <end position="971"/>
    </location>
</feature>
<dbReference type="InterPro" id="IPR016024">
    <property type="entry name" value="ARM-type_fold"/>
</dbReference>
<feature type="compositionally biased region" description="Basic and acidic residues" evidence="8">
    <location>
        <begin position="1404"/>
        <end position="1414"/>
    </location>
</feature>
<dbReference type="SUPFAM" id="SSF48371">
    <property type="entry name" value="ARM repeat"/>
    <property type="match status" value="1"/>
</dbReference>
<dbReference type="GO" id="GO:0005634">
    <property type="term" value="C:nucleus"/>
    <property type="evidence" value="ECO:0007669"/>
    <property type="project" value="UniProtKB-SubCell"/>
</dbReference>
<feature type="region of interest" description="Disordered" evidence="8">
    <location>
        <begin position="484"/>
        <end position="531"/>
    </location>
</feature>
<dbReference type="Proteomes" id="UP000663845">
    <property type="component" value="Unassembled WGS sequence"/>
</dbReference>
<keyword evidence="5" id="KW-0539">Nucleus</keyword>
<feature type="domain" description="Condensin complex subunit 1 C-terminal" evidence="9">
    <location>
        <begin position="1130"/>
        <end position="1276"/>
    </location>
</feature>
<feature type="domain" description="Condensin complex subunit 1 C-terminal" evidence="9">
    <location>
        <begin position="1436"/>
        <end position="1582"/>
    </location>
</feature>
<reference evidence="11" key="1">
    <citation type="submission" date="2021-02" db="EMBL/GenBank/DDBJ databases">
        <authorList>
            <person name="Nowell W R."/>
        </authorList>
    </citation>
    <scope>NUCLEOTIDE SEQUENCE</scope>
</reference>
<evidence type="ECO:0000259" key="10">
    <source>
        <dbReference type="Pfam" id="PF12922"/>
    </source>
</evidence>
<feature type="coiled-coil region" evidence="7">
    <location>
        <begin position="450"/>
        <end position="477"/>
    </location>
</feature>
<dbReference type="Pfam" id="PF12922">
    <property type="entry name" value="Cnd1_N"/>
    <property type="match status" value="1"/>
</dbReference>
<feature type="compositionally biased region" description="Basic and acidic residues" evidence="8">
    <location>
        <begin position="512"/>
        <end position="522"/>
    </location>
</feature>
<dbReference type="Gene3D" id="1.25.10.10">
    <property type="entry name" value="Leucine-rich Repeat Variant"/>
    <property type="match status" value="3"/>
</dbReference>
<evidence type="ECO:0000259" key="9">
    <source>
        <dbReference type="Pfam" id="PF12717"/>
    </source>
</evidence>
<feature type="compositionally biased region" description="Low complexity" evidence="8">
    <location>
        <begin position="1350"/>
        <end position="1359"/>
    </location>
</feature>
<keyword evidence="2" id="KW-0132">Cell division</keyword>